<dbReference type="STRING" id="10195.A0A3M7SXX1"/>
<protein>
    <submittedName>
        <fullName evidence="3">Bardet-Biedl syndrome 1</fullName>
    </submittedName>
</protein>
<evidence type="ECO:0000313" key="3">
    <source>
        <dbReference type="EMBL" id="RNA40673.1"/>
    </source>
</evidence>
<reference evidence="3 4" key="1">
    <citation type="journal article" date="2018" name="Sci. Rep.">
        <title>Genomic signatures of local adaptation to the degree of environmental predictability in rotifers.</title>
        <authorList>
            <person name="Franch-Gras L."/>
            <person name="Hahn C."/>
            <person name="Garcia-Roger E.M."/>
            <person name="Carmona M.J."/>
            <person name="Serra M."/>
            <person name="Gomez A."/>
        </authorList>
    </citation>
    <scope>NUCLEOTIDE SEQUENCE [LARGE SCALE GENOMIC DNA]</scope>
    <source>
        <strain evidence="3">HYR1</strain>
    </source>
</reference>
<evidence type="ECO:0000259" key="2">
    <source>
        <dbReference type="Pfam" id="PF23304"/>
    </source>
</evidence>
<comment type="caution">
    <text evidence="3">The sequence shown here is derived from an EMBL/GenBank/DDBJ whole genome shotgun (WGS) entry which is preliminary data.</text>
</comment>
<name>A0A3M7SXX1_BRAPC</name>
<dbReference type="PANTHER" id="PTHR20870">
    <property type="entry name" value="BARDET-BIEDL SYNDROME 1 PROTEIN"/>
    <property type="match status" value="1"/>
</dbReference>
<sequence length="592" mass="66027">MDKQSIAEEKKSPKSQAIVYDSDWLNAYYDPVAGTNSHSGSIELADIQADGDNKLVTANYSNVKSELKLKVFKGASLIKENNLVDVPTAIISFYMDNLNPRVPAIGVASGSCIFAYKNLKPSFQFTLPQVDVSGVEKDIWAKAKEGTVDVSTMQETLEDIRRDGQITLSNRSLLLLGLNNEEARRFIDVFKNVEPKKQVNITCLAKINKNSSDEDAINCLVVGTELKNIYIIDTEAFTILATMECPHVPVFLNAAGLFDVEYRIIAACRDGCLYTFKRGFKAPKVSIPLGSQIVGIEKSGKNVIVACMDRFVNCFTTKGKKIWKLEMPADIITTSSFEIKSKGIQGYIVSLTNNEVHIYNEKNVLSKFKTQDAVVGIKFGKFGREDSNLVMTTRNGGLIIKILKRTAELSVKDAHRGPPEAQLKKLDVPKKTKLYVDQTTRERENGTLMHQTFQKDLYKFRIKAAKEFLRSLQTSSTPISTNPNEPLKINAQIQGIGPTFKLIVKVHNISNNQPCLNLFMTFIYDEKLYRISKSFIELPILVPGIEYPFSTFVHAVSNQLISDNIKVLLCKKNANVPIITAIISMPISEAEI</sequence>
<dbReference type="GO" id="GO:0005813">
    <property type="term" value="C:centrosome"/>
    <property type="evidence" value="ECO:0007669"/>
    <property type="project" value="TreeGrafter"/>
</dbReference>
<dbReference type="SUPFAM" id="SSF50978">
    <property type="entry name" value="WD40 repeat-like"/>
    <property type="match status" value="1"/>
</dbReference>
<dbReference type="PANTHER" id="PTHR20870:SF0">
    <property type="entry name" value="BARDET-BIEDL SYNDROME 1 PROTEIN"/>
    <property type="match status" value="1"/>
</dbReference>
<gene>
    <name evidence="3" type="ORF">BpHYR1_002319</name>
</gene>
<dbReference type="EMBL" id="REGN01000607">
    <property type="protein sequence ID" value="RNA40673.1"/>
    <property type="molecule type" value="Genomic_DNA"/>
</dbReference>
<feature type="domain" description="Bardet-Biedl syndrome 1 N-terminal" evidence="1">
    <location>
        <begin position="24"/>
        <end position="277"/>
    </location>
</feature>
<dbReference type="GO" id="GO:0034464">
    <property type="term" value="C:BBSome"/>
    <property type="evidence" value="ECO:0007669"/>
    <property type="project" value="InterPro"/>
</dbReference>
<proteinExistence type="predicted"/>
<dbReference type="InterPro" id="IPR032728">
    <property type="entry name" value="BBS1_N"/>
</dbReference>
<dbReference type="Pfam" id="PF14779">
    <property type="entry name" value="BBS1"/>
    <property type="match status" value="1"/>
</dbReference>
<dbReference type="InterPro" id="IPR056419">
    <property type="entry name" value="GAE_BBS1"/>
</dbReference>
<dbReference type="Pfam" id="PF23304">
    <property type="entry name" value="GAE_BBS1"/>
    <property type="match status" value="1"/>
</dbReference>
<evidence type="ECO:0000313" key="4">
    <source>
        <dbReference type="Proteomes" id="UP000276133"/>
    </source>
</evidence>
<dbReference type="GO" id="GO:0005113">
    <property type="term" value="F:patched binding"/>
    <property type="evidence" value="ECO:0007669"/>
    <property type="project" value="TreeGrafter"/>
</dbReference>
<dbReference type="GO" id="GO:0005930">
    <property type="term" value="C:axoneme"/>
    <property type="evidence" value="ECO:0007669"/>
    <property type="project" value="TreeGrafter"/>
</dbReference>
<feature type="domain" description="Bardet-Biedl syndrome 1 protein GAE" evidence="2">
    <location>
        <begin position="487"/>
        <end position="589"/>
    </location>
</feature>
<dbReference type="OrthoDB" id="10259809at2759"/>
<organism evidence="3 4">
    <name type="scientific">Brachionus plicatilis</name>
    <name type="common">Marine rotifer</name>
    <name type="synonym">Brachionus muelleri</name>
    <dbReference type="NCBI Taxonomy" id="10195"/>
    <lineage>
        <taxon>Eukaryota</taxon>
        <taxon>Metazoa</taxon>
        <taxon>Spiralia</taxon>
        <taxon>Gnathifera</taxon>
        <taxon>Rotifera</taxon>
        <taxon>Eurotatoria</taxon>
        <taxon>Monogononta</taxon>
        <taxon>Pseudotrocha</taxon>
        <taxon>Ploima</taxon>
        <taxon>Brachionidae</taxon>
        <taxon>Brachionus</taxon>
    </lineage>
</organism>
<keyword evidence="4" id="KW-1185">Reference proteome</keyword>
<dbReference type="GO" id="GO:1905515">
    <property type="term" value="P:non-motile cilium assembly"/>
    <property type="evidence" value="ECO:0007669"/>
    <property type="project" value="InterPro"/>
</dbReference>
<dbReference type="InterPro" id="IPR036322">
    <property type="entry name" value="WD40_repeat_dom_sf"/>
</dbReference>
<dbReference type="Proteomes" id="UP000276133">
    <property type="component" value="Unassembled WGS sequence"/>
</dbReference>
<dbReference type="AlphaFoldDB" id="A0A3M7SXX1"/>
<dbReference type="InterPro" id="IPR028784">
    <property type="entry name" value="BBS1"/>
</dbReference>
<dbReference type="GO" id="GO:0061512">
    <property type="term" value="P:protein localization to cilium"/>
    <property type="evidence" value="ECO:0007669"/>
    <property type="project" value="TreeGrafter"/>
</dbReference>
<accession>A0A3M7SXX1</accession>
<dbReference type="GO" id="GO:0005119">
    <property type="term" value="F:smoothened binding"/>
    <property type="evidence" value="ECO:0007669"/>
    <property type="project" value="TreeGrafter"/>
</dbReference>
<evidence type="ECO:0000259" key="1">
    <source>
        <dbReference type="Pfam" id="PF14779"/>
    </source>
</evidence>